<evidence type="ECO:0000256" key="1">
    <source>
        <dbReference type="SAM" id="MobiDB-lite"/>
    </source>
</evidence>
<feature type="region of interest" description="Disordered" evidence="1">
    <location>
        <begin position="263"/>
        <end position="298"/>
    </location>
</feature>
<comment type="caution">
    <text evidence="2">The sequence shown here is derived from an EMBL/GenBank/DDBJ whole genome shotgun (WGS) entry which is preliminary data.</text>
</comment>
<dbReference type="EMBL" id="JARJCN010000042">
    <property type="protein sequence ID" value="KAJ7083161.1"/>
    <property type="molecule type" value="Genomic_DNA"/>
</dbReference>
<protein>
    <submittedName>
        <fullName evidence="2">Uncharacterized protein</fullName>
    </submittedName>
</protein>
<organism evidence="2 3">
    <name type="scientific">Mycena belliarum</name>
    <dbReference type="NCBI Taxonomy" id="1033014"/>
    <lineage>
        <taxon>Eukaryota</taxon>
        <taxon>Fungi</taxon>
        <taxon>Dikarya</taxon>
        <taxon>Basidiomycota</taxon>
        <taxon>Agaricomycotina</taxon>
        <taxon>Agaricomycetes</taxon>
        <taxon>Agaricomycetidae</taxon>
        <taxon>Agaricales</taxon>
        <taxon>Marasmiineae</taxon>
        <taxon>Mycenaceae</taxon>
        <taxon>Mycena</taxon>
    </lineage>
</organism>
<accession>A0AAD6XRV3</accession>
<evidence type="ECO:0000313" key="3">
    <source>
        <dbReference type="Proteomes" id="UP001222325"/>
    </source>
</evidence>
<evidence type="ECO:0000313" key="2">
    <source>
        <dbReference type="EMBL" id="KAJ7083161.1"/>
    </source>
</evidence>
<name>A0AAD6XRV3_9AGAR</name>
<dbReference type="Proteomes" id="UP001222325">
    <property type="component" value="Unassembled WGS sequence"/>
</dbReference>
<feature type="compositionally biased region" description="Basic residues" evidence="1">
    <location>
        <begin position="286"/>
        <end position="298"/>
    </location>
</feature>
<keyword evidence="3" id="KW-1185">Reference proteome</keyword>
<dbReference type="AlphaFoldDB" id="A0AAD6XRV3"/>
<proteinExistence type="predicted"/>
<sequence>MPSSFISFIDETATKRRETQHSNHFGLSCTGRCFPKRIERCYVAGTRASVGASVFRALCSGPLRACAAVPTRWSDVPPQPSATPETHVPLVLLSKSLLVLWKLFRMRAWHLRRSRLQVTCCNQLCWLKFYSVYQSYRRYAGRRFSAHPSTSLHDGPTDRRTPECQASAPRTRDSRRTCSTSCALRAPCQSSSLAHSKTCPICSCTTFSRRCENMEDTHSSAPSWRSGSRAVAREHANPGSWNELRVRSLNDAVTSCSRTQSCRAQRQGSQLPRRARHQTEAPLRTTTRRRSVRRRTRRARRCGITIALSAPSSGPGALNPLLGLDSNSLISATRRKLA</sequence>
<reference evidence="2" key="1">
    <citation type="submission" date="2023-03" db="EMBL/GenBank/DDBJ databases">
        <title>Massive genome expansion in bonnet fungi (Mycena s.s.) driven by repeated elements and novel gene families across ecological guilds.</title>
        <authorList>
            <consortium name="Lawrence Berkeley National Laboratory"/>
            <person name="Harder C.B."/>
            <person name="Miyauchi S."/>
            <person name="Viragh M."/>
            <person name="Kuo A."/>
            <person name="Thoen E."/>
            <person name="Andreopoulos B."/>
            <person name="Lu D."/>
            <person name="Skrede I."/>
            <person name="Drula E."/>
            <person name="Henrissat B."/>
            <person name="Morin E."/>
            <person name="Kohler A."/>
            <person name="Barry K."/>
            <person name="LaButti K."/>
            <person name="Morin E."/>
            <person name="Salamov A."/>
            <person name="Lipzen A."/>
            <person name="Mereny Z."/>
            <person name="Hegedus B."/>
            <person name="Baldrian P."/>
            <person name="Stursova M."/>
            <person name="Weitz H."/>
            <person name="Taylor A."/>
            <person name="Grigoriev I.V."/>
            <person name="Nagy L.G."/>
            <person name="Martin F."/>
            <person name="Kauserud H."/>
        </authorList>
    </citation>
    <scope>NUCLEOTIDE SEQUENCE</scope>
    <source>
        <strain evidence="2">CBHHK173m</strain>
    </source>
</reference>
<gene>
    <name evidence="2" type="ORF">B0H15DRAFT_429512</name>
</gene>
<feature type="region of interest" description="Disordered" evidence="1">
    <location>
        <begin position="146"/>
        <end position="169"/>
    </location>
</feature>